<sequence>MPPVNPRPQSRSPTNVSPDVSTAPRPRHTFVFIVSGSDGEIVEVVDPTPTYYYHPDHQELDTLPDPELAASLLPTRVSPDDEVDDANVSFLRSPIDPQDEWRAQNAFLDSSRHRSSPLPHHSSTQTTTGSRPMETRSNEDRQRRERLHRILSRLNRVYDTPTSAERATQRATESRNDWAAASPWEPSEEDEASFQEIYDSVRSQLPDYPPHSLRVMARDQFLLEQRNRGLGREIRGPSGGGTSSHLASDSLRASAILQSVRRHPRFSARSRDHMQRYILERERFGHDTDDRERPSSDRGMSATDRYEATRLAWMMDEPGAYRSRYQRESPPAVHTSGSSPLFQAVISYLAKIRYSETEADSWDCASDILVSKEFAPSIDDFVVNVDELPPPPPTSWLAPGAVFSGSQHATSTSPSCPDHLPPVGTTARYLLNRGGNSSAPSHQAPIAVEMLWQTGSPSDSGHAPPQQDDHWPVRVTVHSVDYDTMTVAATMEAYNVPSVYPTPDPSHATAPRLSSITTYLEGEILDFTTHSFLTESFHSDLDHDALYWSKLEPMKSVASITTNCTDPNNHPTDPSSPTNPRSLPHALTSRAWLTQLQRTHVLMRWKERCFVKATSRSAEAVPSDASPSSSYHSFSSDDDAVLHEDGCGLTINGFYYCSLRRSDGAIEGLYCDPASSPYQHLRLKAVGRGVAPAWDFR</sequence>
<dbReference type="Proteomes" id="UP000504638">
    <property type="component" value="Unplaced"/>
</dbReference>
<reference evidence="5" key="3">
    <citation type="submission" date="2025-04" db="UniProtKB">
        <authorList>
            <consortium name="RefSeq"/>
        </authorList>
    </citation>
    <scope>IDENTIFICATION</scope>
    <source>
        <strain evidence="5">CBS 781.70</strain>
    </source>
</reference>
<accession>A0A6G1GEK5</accession>
<dbReference type="GO" id="GO:0006623">
    <property type="term" value="P:protein targeting to vacuole"/>
    <property type="evidence" value="ECO:0007669"/>
    <property type="project" value="TreeGrafter"/>
</dbReference>
<dbReference type="EMBL" id="ML975150">
    <property type="protein sequence ID" value="KAF1816452.1"/>
    <property type="molecule type" value="Genomic_DNA"/>
</dbReference>
<evidence type="ECO:0000313" key="3">
    <source>
        <dbReference type="EMBL" id="KAF1816452.1"/>
    </source>
</evidence>
<feature type="region of interest" description="Disordered" evidence="2">
    <location>
        <begin position="280"/>
        <end position="302"/>
    </location>
</feature>
<feature type="region of interest" description="Disordered" evidence="2">
    <location>
        <begin position="157"/>
        <end position="190"/>
    </location>
</feature>
<feature type="region of interest" description="Disordered" evidence="2">
    <location>
        <begin position="109"/>
        <end position="144"/>
    </location>
</feature>
<dbReference type="GO" id="GO:0005773">
    <property type="term" value="C:vacuole"/>
    <property type="evidence" value="ECO:0007669"/>
    <property type="project" value="GOC"/>
</dbReference>
<dbReference type="GO" id="GO:0034657">
    <property type="term" value="C:GID complex"/>
    <property type="evidence" value="ECO:0007669"/>
    <property type="project" value="TreeGrafter"/>
</dbReference>
<evidence type="ECO:0000256" key="1">
    <source>
        <dbReference type="ARBA" id="ARBA00061469"/>
    </source>
</evidence>
<feature type="compositionally biased region" description="Basic and acidic residues" evidence="2">
    <location>
        <begin position="133"/>
        <end position="143"/>
    </location>
</feature>
<dbReference type="GO" id="GO:0007039">
    <property type="term" value="P:protein catabolic process in the vacuole"/>
    <property type="evidence" value="ECO:0007669"/>
    <property type="project" value="TreeGrafter"/>
</dbReference>
<reference evidence="5" key="2">
    <citation type="submission" date="2020-04" db="EMBL/GenBank/DDBJ databases">
        <authorList>
            <consortium name="NCBI Genome Project"/>
        </authorList>
    </citation>
    <scope>NUCLEOTIDE SEQUENCE</scope>
    <source>
        <strain evidence="5">CBS 781.70</strain>
    </source>
</reference>
<name>A0A6G1GEK5_9PEZI</name>
<feature type="region of interest" description="Disordered" evidence="2">
    <location>
        <begin position="1"/>
        <end position="25"/>
    </location>
</feature>
<dbReference type="GO" id="GO:0043161">
    <property type="term" value="P:proteasome-mediated ubiquitin-dependent protein catabolic process"/>
    <property type="evidence" value="ECO:0007669"/>
    <property type="project" value="TreeGrafter"/>
</dbReference>
<dbReference type="GO" id="GO:0045721">
    <property type="term" value="P:negative regulation of gluconeogenesis"/>
    <property type="evidence" value="ECO:0007669"/>
    <property type="project" value="TreeGrafter"/>
</dbReference>
<dbReference type="PANTHER" id="PTHR14534">
    <property type="entry name" value="VACUOLAR IMPORT AND DEGRADATION PROTEIN 24"/>
    <property type="match status" value="1"/>
</dbReference>
<dbReference type="PANTHER" id="PTHR14534:SF3">
    <property type="entry name" value="GID COMPLEX SUBUNIT 4 HOMOLOG"/>
    <property type="match status" value="1"/>
</dbReference>
<dbReference type="Pfam" id="PF09783">
    <property type="entry name" value="Vac_ImportDeg"/>
    <property type="match status" value="1"/>
</dbReference>
<organism evidence="3">
    <name type="scientific">Eremomyces bilateralis CBS 781.70</name>
    <dbReference type="NCBI Taxonomy" id="1392243"/>
    <lineage>
        <taxon>Eukaryota</taxon>
        <taxon>Fungi</taxon>
        <taxon>Dikarya</taxon>
        <taxon>Ascomycota</taxon>
        <taxon>Pezizomycotina</taxon>
        <taxon>Dothideomycetes</taxon>
        <taxon>Dothideomycetes incertae sedis</taxon>
        <taxon>Eremomycetales</taxon>
        <taxon>Eremomycetaceae</taxon>
        <taxon>Eremomyces</taxon>
    </lineage>
</organism>
<gene>
    <name evidence="3 5" type="ORF">P152DRAFT_124341</name>
</gene>
<feature type="region of interest" description="Disordered" evidence="2">
    <location>
        <begin position="562"/>
        <end position="583"/>
    </location>
</feature>
<comment type="similarity">
    <text evidence="1">Belongs to the GID4/VID24 family.</text>
</comment>
<dbReference type="RefSeq" id="XP_033538083.1">
    <property type="nucleotide sequence ID" value="XM_033673722.1"/>
</dbReference>
<feature type="compositionally biased region" description="Polar residues" evidence="2">
    <location>
        <begin position="7"/>
        <end position="20"/>
    </location>
</feature>
<evidence type="ECO:0000256" key="2">
    <source>
        <dbReference type="SAM" id="MobiDB-lite"/>
    </source>
</evidence>
<protein>
    <recommendedName>
        <fullName evidence="6">Vacuolar import and degradation protein-domain-containing protein</fullName>
    </recommendedName>
</protein>
<feature type="compositionally biased region" description="Polar residues" evidence="2">
    <location>
        <begin position="562"/>
        <end position="581"/>
    </location>
</feature>
<dbReference type="OrthoDB" id="62at2759"/>
<feature type="compositionally biased region" description="Polar residues" evidence="2">
    <location>
        <begin position="160"/>
        <end position="171"/>
    </location>
</feature>
<dbReference type="AlphaFoldDB" id="A0A6G1GEK5"/>
<feature type="compositionally biased region" description="Basic and acidic residues" evidence="2">
    <location>
        <begin position="280"/>
        <end position="296"/>
    </location>
</feature>
<keyword evidence="4" id="KW-1185">Reference proteome</keyword>
<proteinExistence type="inferred from homology"/>
<evidence type="ECO:0000313" key="4">
    <source>
        <dbReference type="Proteomes" id="UP000504638"/>
    </source>
</evidence>
<evidence type="ECO:0008006" key="6">
    <source>
        <dbReference type="Google" id="ProtNLM"/>
    </source>
</evidence>
<dbReference type="InterPro" id="IPR018618">
    <property type="entry name" value="GID4/10-like"/>
</dbReference>
<reference evidence="3 5" key="1">
    <citation type="submission" date="2020-01" db="EMBL/GenBank/DDBJ databases">
        <authorList>
            <consortium name="DOE Joint Genome Institute"/>
            <person name="Haridas S."/>
            <person name="Albert R."/>
            <person name="Binder M."/>
            <person name="Bloem J."/>
            <person name="Labutti K."/>
            <person name="Salamov A."/>
            <person name="Andreopoulos B."/>
            <person name="Baker S.E."/>
            <person name="Barry K."/>
            <person name="Bills G."/>
            <person name="Bluhm B.H."/>
            <person name="Cannon C."/>
            <person name="Castanera R."/>
            <person name="Culley D.E."/>
            <person name="Daum C."/>
            <person name="Ezra D."/>
            <person name="Gonzalez J.B."/>
            <person name="Henrissat B."/>
            <person name="Kuo A."/>
            <person name="Liang C."/>
            <person name="Lipzen A."/>
            <person name="Lutzoni F."/>
            <person name="Magnuson J."/>
            <person name="Mondo S."/>
            <person name="Nolan M."/>
            <person name="Ohm R."/>
            <person name="Pangilinan J."/>
            <person name="Park H.-J."/>
            <person name="Ramirez L."/>
            <person name="Alfaro M."/>
            <person name="Sun H."/>
            <person name="Tritt A."/>
            <person name="Yoshinaga Y."/>
            <person name="Zwiers L.-H."/>
            <person name="Turgeon B.G."/>
            <person name="Goodwin S.B."/>
            <person name="Spatafora J.W."/>
            <person name="Crous P.W."/>
            <person name="Grigoriev I.V."/>
        </authorList>
    </citation>
    <scope>NUCLEOTIDE SEQUENCE</scope>
    <source>
        <strain evidence="3 5">CBS 781.70</strain>
    </source>
</reference>
<evidence type="ECO:0000313" key="5">
    <source>
        <dbReference type="RefSeq" id="XP_033538083.1"/>
    </source>
</evidence>
<dbReference type="GeneID" id="54414292"/>